<dbReference type="CDD" id="cd04480">
    <property type="entry name" value="RPA1_DBD_A_like"/>
    <property type="match status" value="1"/>
</dbReference>
<dbReference type="Gene3D" id="2.40.50.140">
    <property type="entry name" value="Nucleic acid-binding proteins"/>
    <property type="match status" value="3"/>
</dbReference>
<feature type="compositionally biased region" description="Acidic residues" evidence="1">
    <location>
        <begin position="456"/>
        <end position="468"/>
    </location>
</feature>
<evidence type="ECO:0000313" key="5">
    <source>
        <dbReference type="Proteomes" id="UP000265520"/>
    </source>
</evidence>
<dbReference type="InterPro" id="IPR012340">
    <property type="entry name" value="NA-bd_OB-fold"/>
</dbReference>
<evidence type="ECO:0000259" key="3">
    <source>
        <dbReference type="Pfam" id="PF08646"/>
    </source>
</evidence>
<reference evidence="4 5" key="1">
    <citation type="journal article" date="2018" name="Front. Plant Sci.">
        <title>Red Clover (Trifolium pratense) and Zigzag Clover (T. medium) - A Picture of Genomic Similarities and Differences.</title>
        <authorList>
            <person name="Dluhosova J."/>
            <person name="Istvanek J."/>
            <person name="Nedelnik J."/>
            <person name="Repkova J."/>
        </authorList>
    </citation>
    <scope>NUCLEOTIDE SEQUENCE [LARGE SCALE GENOMIC DNA]</scope>
    <source>
        <strain evidence="5">cv. 10/8</strain>
        <tissue evidence="4">Leaf</tissue>
    </source>
</reference>
<sequence length="529" mass="58581">MVYMEKRLVDSAIDEIADVVPGKENARIRARVIRLWKVPAFLNPSESSSIEMVLIDDKGGKIHATIRKQLIHVFDSQLEEGQVYEMSNFSVFPQSGNYRTTLHPYKIVFQLRTKVAVAEGSNITQLGIGVTSLAEIGAYTHDYEFLVDVIGLMTGISTEREYVRDGKLTKMVVIELTDHSGKCECALFGEYVDELNKKMGKSSTGGLPIVVVQFAKVKIFRDKASLQNVLNTTRILINPDIPEAEAFKNSIAVHGIENDAAVPMIGEWPKPSVEDEFLRMHPKKSVGELNNLCDAGVFVVCAQVVRVVDGQDWWYPACKCHKAVVPESGSYFCSACDRCVFQVIPRFRVKIEVTDGKDSCVFVLFDSDVSYMMEKSCAFFVARAKAKIVGPHPIEFDSLVGKKMLFAVDKSVKQSSVGDGSCRVRRVCMNPTIIEEFCGEGGFRTPSKGRSPSIDMDSDGLSDDVDAGEDTPSVEFVKDLIVTPPAASEVEDVDSDGPFIVKRNLSKAFDAAARPKRNTRLKKVKIEMD</sequence>
<organism evidence="4 5">
    <name type="scientific">Trifolium medium</name>
    <dbReference type="NCBI Taxonomy" id="97028"/>
    <lineage>
        <taxon>Eukaryota</taxon>
        <taxon>Viridiplantae</taxon>
        <taxon>Streptophyta</taxon>
        <taxon>Embryophyta</taxon>
        <taxon>Tracheophyta</taxon>
        <taxon>Spermatophyta</taxon>
        <taxon>Magnoliopsida</taxon>
        <taxon>eudicotyledons</taxon>
        <taxon>Gunneridae</taxon>
        <taxon>Pentapetalae</taxon>
        <taxon>rosids</taxon>
        <taxon>fabids</taxon>
        <taxon>Fabales</taxon>
        <taxon>Fabaceae</taxon>
        <taxon>Papilionoideae</taxon>
        <taxon>50 kb inversion clade</taxon>
        <taxon>NPAAA clade</taxon>
        <taxon>Hologalegina</taxon>
        <taxon>IRL clade</taxon>
        <taxon>Trifolieae</taxon>
        <taxon>Trifolium</taxon>
    </lineage>
</organism>
<evidence type="ECO:0000313" key="4">
    <source>
        <dbReference type="EMBL" id="MCH80240.1"/>
    </source>
</evidence>
<dbReference type="InterPro" id="IPR013955">
    <property type="entry name" value="Rep_factor-A_C"/>
</dbReference>
<dbReference type="PANTHER" id="PTHR47165">
    <property type="entry name" value="OS03G0429900 PROTEIN"/>
    <property type="match status" value="1"/>
</dbReference>
<dbReference type="EMBL" id="LXQA010000823">
    <property type="protein sequence ID" value="MCH80240.1"/>
    <property type="molecule type" value="Genomic_DNA"/>
</dbReference>
<dbReference type="SUPFAM" id="SSF50249">
    <property type="entry name" value="Nucleic acid-binding proteins"/>
    <property type="match status" value="3"/>
</dbReference>
<proteinExistence type="predicted"/>
<protein>
    <submittedName>
        <fullName evidence="4">Replication factor A protein</fullName>
    </submittedName>
</protein>
<evidence type="ECO:0000259" key="2">
    <source>
        <dbReference type="Pfam" id="PF02721"/>
    </source>
</evidence>
<keyword evidence="5" id="KW-1185">Reference proteome</keyword>
<dbReference type="Pfam" id="PF08646">
    <property type="entry name" value="Rep_fac-A_C"/>
    <property type="match status" value="1"/>
</dbReference>
<feature type="domain" description="Replication protein A 70 kDa DNA-binding subunit B/D first OB fold" evidence="2">
    <location>
        <begin position="14"/>
        <end position="116"/>
    </location>
</feature>
<dbReference type="InterPro" id="IPR003871">
    <property type="entry name" value="RFA1B/D_OB_1st"/>
</dbReference>
<dbReference type="CDD" id="cd04481">
    <property type="entry name" value="RPA1_DBD_B_like"/>
    <property type="match status" value="1"/>
</dbReference>
<dbReference type="Pfam" id="PF02721">
    <property type="entry name" value="DUF223"/>
    <property type="match status" value="1"/>
</dbReference>
<name>A0A392LZ09_9FABA</name>
<feature type="region of interest" description="Disordered" evidence="1">
    <location>
        <begin position="444"/>
        <end position="468"/>
    </location>
</feature>
<comment type="caution">
    <text evidence="4">The sequence shown here is derived from an EMBL/GenBank/DDBJ whole genome shotgun (WGS) entry which is preliminary data.</text>
</comment>
<accession>A0A392LZ09</accession>
<evidence type="ECO:0000256" key="1">
    <source>
        <dbReference type="SAM" id="MobiDB-lite"/>
    </source>
</evidence>
<dbReference type="Proteomes" id="UP000265520">
    <property type="component" value="Unassembled WGS sequence"/>
</dbReference>
<dbReference type="PANTHER" id="PTHR47165:SF4">
    <property type="entry name" value="OS03G0429900 PROTEIN"/>
    <property type="match status" value="1"/>
</dbReference>
<gene>
    <name evidence="4" type="ORF">A2U01_0001006</name>
</gene>
<feature type="domain" description="Replication factor A C-terminal" evidence="3">
    <location>
        <begin position="301"/>
        <end position="377"/>
    </location>
</feature>
<dbReference type="AlphaFoldDB" id="A0A392LZ09"/>